<dbReference type="PANTHER" id="PTHR12945">
    <property type="entry name" value="TRANSLATION INITIATION FACTOR EIF3-RELATED"/>
    <property type="match status" value="1"/>
</dbReference>
<gene>
    <name evidence="8" type="ORF">M441DRAFT_142102</name>
</gene>
<dbReference type="InterPro" id="IPR017423">
    <property type="entry name" value="TRM6"/>
</dbReference>
<evidence type="ECO:0000256" key="1">
    <source>
        <dbReference type="ARBA" id="ARBA00004123"/>
    </source>
</evidence>
<keyword evidence="4" id="KW-0819">tRNA processing</keyword>
<proteinExistence type="inferred from homology"/>
<dbReference type="GO" id="GO:0031515">
    <property type="term" value="C:tRNA (m1A) methyltransferase complex"/>
    <property type="evidence" value="ECO:0007669"/>
    <property type="project" value="InterPro"/>
</dbReference>
<dbReference type="EMBL" id="KZ679263">
    <property type="protein sequence ID" value="PTB40089.1"/>
    <property type="molecule type" value="Genomic_DNA"/>
</dbReference>
<reference evidence="8 9" key="1">
    <citation type="submission" date="2016-07" db="EMBL/GenBank/DDBJ databases">
        <title>Multiple horizontal gene transfer events from other fungi enriched the ability of initially mycotrophic Trichoderma (Ascomycota) to feed on dead plant biomass.</title>
        <authorList>
            <consortium name="DOE Joint Genome Institute"/>
            <person name="Aerts A."/>
            <person name="Atanasova L."/>
            <person name="Chenthamara K."/>
            <person name="Zhang J."/>
            <person name="Grujic M."/>
            <person name="Henrissat B."/>
            <person name="Kuo A."/>
            <person name="Salamov A."/>
            <person name="Lipzen A."/>
            <person name="Labutti K."/>
            <person name="Barry K."/>
            <person name="Miao Y."/>
            <person name="Rahimi M.J."/>
            <person name="Shen Q."/>
            <person name="Grigoriev I.V."/>
            <person name="Kubicek C.P."/>
            <person name="Druzhinina I.S."/>
        </authorList>
    </citation>
    <scope>NUCLEOTIDE SEQUENCE [LARGE SCALE GENOMIC DNA]</scope>
    <source>
        <strain evidence="8 9">CBS 433.97</strain>
    </source>
</reference>
<evidence type="ECO:0000256" key="2">
    <source>
        <dbReference type="ARBA" id="ARBA00008320"/>
    </source>
</evidence>
<dbReference type="AlphaFoldDB" id="A0A2T3Z5J9"/>
<evidence type="ECO:0000256" key="4">
    <source>
        <dbReference type="ARBA" id="ARBA00022694"/>
    </source>
</evidence>
<dbReference type="Pfam" id="PF04189">
    <property type="entry name" value="Gcd10p"/>
    <property type="match status" value="1"/>
</dbReference>
<organism evidence="8 9">
    <name type="scientific">Trichoderma asperellum (strain ATCC 204424 / CBS 433.97 / NBRC 101777)</name>
    <dbReference type="NCBI Taxonomy" id="1042311"/>
    <lineage>
        <taxon>Eukaryota</taxon>
        <taxon>Fungi</taxon>
        <taxon>Dikarya</taxon>
        <taxon>Ascomycota</taxon>
        <taxon>Pezizomycotina</taxon>
        <taxon>Sordariomycetes</taxon>
        <taxon>Hypocreomycetidae</taxon>
        <taxon>Hypocreales</taxon>
        <taxon>Hypocreaceae</taxon>
        <taxon>Trichoderma</taxon>
    </lineage>
</organism>
<dbReference type="STRING" id="1042311.A0A2T3Z5J9"/>
<feature type="region of interest" description="Disordered" evidence="7">
    <location>
        <begin position="271"/>
        <end position="323"/>
    </location>
</feature>
<keyword evidence="5" id="KW-0539">Nucleus</keyword>
<dbReference type="OrthoDB" id="10254665at2759"/>
<dbReference type="GO" id="GO:0030488">
    <property type="term" value="P:tRNA methylation"/>
    <property type="evidence" value="ECO:0007669"/>
    <property type="project" value="InterPro"/>
</dbReference>
<evidence type="ECO:0000256" key="5">
    <source>
        <dbReference type="ARBA" id="ARBA00023242"/>
    </source>
</evidence>
<dbReference type="Proteomes" id="UP000240493">
    <property type="component" value="Unassembled WGS sequence"/>
</dbReference>
<sequence>MSRNTVQPNGWVAIRLPSEVTRVLQVVPNTTISLGKYGSFPSNLLIERPFHLTYEIQDKLEGESFPRLRVVPGKELNADKLADVSATESADADEVIEPANGEELTLVDESGKVVARSTREVIDESARQTLTMAEIDQLKKEGASAGKELIAKLMLSHTAIDQKTAYSLAKYKLLKEKKYMRRFTVLPLDVAMLGHWMLFERDASKVMEMRQEMIGLLGCWADVHFGGLPIDGEQGPHGGRWLAVDDTGGLLVAAMAERMGILHAEPLEAEETAKQVAEEEENPKTQPANDEAEAEAAESLAVSASPKAQRSRPKRPRKDDLDDHYALTNSITLIHANSQPNLSLLRHFDYDYSDPNPPYPYHPLFTNLLPISWLQLLDPESDPTYSEPVPEVESDVLASWKTNRRANYHRKRRRWARTRQIVDATRTGGFSGLAVASTMDPISVLRHALPLLAGGAPVAIYSPTIEPLTQLADCFSIGRRGAWVSNPPAEAEGKTAVELENWPGTTEFPINPALLIGAQVQTSRARRWQVLPGRTHPFMTERGGASGYVFTGWRAIPAEGNITARGKFNRKKPRTG</sequence>
<evidence type="ECO:0000256" key="6">
    <source>
        <dbReference type="ARBA" id="ARBA00032319"/>
    </source>
</evidence>
<evidence type="ECO:0000256" key="3">
    <source>
        <dbReference type="ARBA" id="ARBA00021704"/>
    </source>
</evidence>
<evidence type="ECO:0000256" key="7">
    <source>
        <dbReference type="SAM" id="MobiDB-lite"/>
    </source>
</evidence>
<protein>
    <recommendedName>
        <fullName evidence="3">tRNA (adenine(58)-N(1))-methyltransferase non-catalytic subunit TRM6</fullName>
    </recommendedName>
    <alternativeName>
        <fullName evidence="6">tRNA(m1A58)-methyltransferase subunit TRM6</fullName>
    </alternativeName>
</protein>
<comment type="subcellular location">
    <subcellularLocation>
        <location evidence="1">Nucleus</location>
    </subcellularLocation>
</comment>
<evidence type="ECO:0000313" key="8">
    <source>
        <dbReference type="EMBL" id="PTB40089.1"/>
    </source>
</evidence>
<dbReference type="GO" id="GO:0005634">
    <property type="term" value="C:nucleus"/>
    <property type="evidence" value="ECO:0007669"/>
    <property type="project" value="UniProtKB-SubCell"/>
</dbReference>
<evidence type="ECO:0000313" key="9">
    <source>
        <dbReference type="Proteomes" id="UP000240493"/>
    </source>
</evidence>
<dbReference type="PANTHER" id="PTHR12945:SF0">
    <property type="entry name" value="TRNA (ADENINE(58)-N(1))-METHYLTRANSFERASE NON-CATALYTIC SUBUNIT TRM6"/>
    <property type="match status" value="1"/>
</dbReference>
<comment type="similarity">
    <text evidence="2">Belongs to the TRM6/GCD10 family.</text>
</comment>
<accession>A0A2T3Z5J9</accession>
<name>A0A2T3Z5J9_TRIA4</name>
<keyword evidence="9" id="KW-1185">Reference proteome</keyword>